<protein>
    <submittedName>
        <fullName evidence="1">Uncharacterized protein</fullName>
    </submittedName>
</protein>
<dbReference type="Proteomes" id="UP001050975">
    <property type="component" value="Unassembled WGS sequence"/>
</dbReference>
<dbReference type="AlphaFoldDB" id="A0AAV3XJY3"/>
<evidence type="ECO:0000313" key="1">
    <source>
        <dbReference type="EMBL" id="GET41340.1"/>
    </source>
</evidence>
<sequence length="206" mass="23410">MIRTHNLNKPASYPNKLFILKRNPMHCIIITAQTDDNSLDVNLSNILQLIQPLASSSQWDISELDCSGSSADELQQLADAKTRVSGTDLLRLATNLTLLLDGLFSGYFEGKNQPWISIRAADNVGYEVQTENQEVLARMRQNFKNVTDMTYFTPEQIMVQYLKEWAQAQIAQTAQPEVRPDIAIIVLQLIDKFEALKNRLKELEEI</sequence>
<evidence type="ECO:0000313" key="2">
    <source>
        <dbReference type="Proteomes" id="UP001050975"/>
    </source>
</evidence>
<organism evidence="1 2">
    <name type="scientific">Microseira wollei NIES-4236</name>
    <dbReference type="NCBI Taxonomy" id="2530354"/>
    <lineage>
        <taxon>Bacteria</taxon>
        <taxon>Bacillati</taxon>
        <taxon>Cyanobacteriota</taxon>
        <taxon>Cyanophyceae</taxon>
        <taxon>Oscillatoriophycideae</taxon>
        <taxon>Aerosakkonematales</taxon>
        <taxon>Aerosakkonemataceae</taxon>
        <taxon>Microseira</taxon>
    </lineage>
</organism>
<name>A0AAV3XJY3_9CYAN</name>
<reference evidence="1" key="1">
    <citation type="submission" date="2019-10" db="EMBL/GenBank/DDBJ databases">
        <title>Draft genome sequece of Microseira wollei NIES-4236.</title>
        <authorList>
            <person name="Yamaguchi H."/>
            <person name="Suzuki S."/>
            <person name="Kawachi M."/>
        </authorList>
    </citation>
    <scope>NUCLEOTIDE SEQUENCE</scope>
    <source>
        <strain evidence="1">NIES-4236</strain>
    </source>
</reference>
<accession>A0AAV3XJY3</accession>
<dbReference type="EMBL" id="BLAY01000118">
    <property type="protein sequence ID" value="GET41340.1"/>
    <property type="molecule type" value="Genomic_DNA"/>
</dbReference>
<gene>
    <name evidence="1" type="ORF">MiSe_61520</name>
</gene>
<proteinExistence type="predicted"/>
<keyword evidence="2" id="KW-1185">Reference proteome</keyword>
<comment type="caution">
    <text evidence="1">The sequence shown here is derived from an EMBL/GenBank/DDBJ whole genome shotgun (WGS) entry which is preliminary data.</text>
</comment>